<dbReference type="InterPro" id="IPR006311">
    <property type="entry name" value="TAT_signal"/>
</dbReference>
<reference evidence="2 3" key="1">
    <citation type="submission" date="2012-05" db="EMBL/GenBank/DDBJ databases">
        <title>The Genome Sequence of Sutterella wadsworthensis 2_1_59BFAA.</title>
        <authorList>
            <consortium name="The Broad Institute Genome Sequencing Platform"/>
            <person name="Earl A."/>
            <person name="Ward D."/>
            <person name="Feldgarden M."/>
            <person name="Gevers D."/>
            <person name="Daigneault M."/>
            <person name="Strauss J."/>
            <person name="Allen-Vercoe E."/>
            <person name="Walker B."/>
            <person name="Young S.K."/>
            <person name="Zeng Q."/>
            <person name="Gargeya S."/>
            <person name="Fitzgerald M."/>
            <person name="Haas B."/>
            <person name="Abouelleil A."/>
            <person name="Alvarado L."/>
            <person name="Arachchi H.M."/>
            <person name="Berlin A.M."/>
            <person name="Chapman S.B."/>
            <person name="Goldberg J."/>
            <person name="Griggs A."/>
            <person name="Gujja S."/>
            <person name="Hansen M."/>
            <person name="Howarth C."/>
            <person name="Imamovic A."/>
            <person name="Larimer J."/>
            <person name="McCowen C."/>
            <person name="Montmayeur A."/>
            <person name="Murphy C."/>
            <person name="Neiman D."/>
            <person name="Pearson M."/>
            <person name="Priest M."/>
            <person name="Roberts A."/>
            <person name="Saif S."/>
            <person name="Shea T."/>
            <person name="Sisk P."/>
            <person name="Sykes S."/>
            <person name="Wortman J."/>
            <person name="Nusbaum C."/>
            <person name="Birren B."/>
        </authorList>
    </citation>
    <scope>NUCLEOTIDE SEQUENCE [LARGE SCALE GENOMIC DNA]</scope>
    <source>
        <strain evidence="2 3">2_1_59BFAA</strain>
    </source>
</reference>
<dbReference type="STRING" id="742823.HMPREF9465_01332"/>
<comment type="caution">
    <text evidence="2">The sequence shown here is derived from an EMBL/GenBank/DDBJ whole genome shotgun (WGS) entry which is preliminary data.</text>
</comment>
<accession>K1JU87</accession>
<dbReference type="EMBL" id="ADMG01000031">
    <property type="protein sequence ID" value="EKB31227.1"/>
    <property type="molecule type" value="Genomic_DNA"/>
</dbReference>
<dbReference type="Proteomes" id="UP000005835">
    <property type="component" value="Unassembled WGS sequence"/>
</dbReference>
<evidence type="ECO:0000313" key="3">
    <source>
        <dbReference type="Proteomes" id="UP000005835"/>
    </source>
</evidence>
<sequence length="79" mass="8710">MLSRRRIIIAMAALTAAFPAASLAARAAASCPRLQAERRAPLQQDFTHACGRCWDGHHWSWGGHPLHARPGRLLEARES</sequence>
<name>K1JU87_9BURK</name>
<protein>
    <recommendedName>
        <fullName evidence="4">Tat (Twin-arginine translocation) pathway signal sequence</fullName>
    </recommendedName>
</protein>
<gene>
    <name evidence="2" type="ORF">HMPREF9465_01332</name>
</gene>
<evidence type="ECO:0008006" key="4">
    <source>
        <dbReference type="Google" id="ProtNLM"/>
    </source>
</evidence>
<keyword evidence="1" id="KW-0732">Signal</keyword>
<feature type="signal peptide" evidence="1">
    <location>
        <begin position="1"/>
        <end position="27"/>
    </location>
</feature>
<organism evidence="2 3">
    <name type="scientific">Sutterella wadsworthensis 2_1_59BFAA</name>
    <dbReference type="NCBI Taxonomy" id="742823"/>
    <lineage>
        <taxon>Bacteria</taxon>
        <taxon>Pseudomonadati</taxon>
        <taxon>Pseudomonadota</taxon>
        <taxon>Betaproteobacteria</taxon>
        <taxon>Burkholderiales</taxon>
        <taxon>Sutterellaceae</taxon>
        <taxon>Sutterella</taxon>
    </lineage>
</organism>
<dbReference type="PATRIC" id="fig|742823.3.peg.1315"/>
<dbReference type="RefSeq" id="WP_005435350.1">
    <property type="nucleotide sequence ID" value="NZ_JH815516.1"/>
</dbReference>
<dbReference type="HOGENOM" id="CLU_2604743_0_0_4"/>
<feature type="chain" id="PRO_5003846678" description="Tat (Twin-arginine translocation) pathway signal sequence" evidence="1">
    <location>
        <begin position="28"/>
        <end position="79"/>
    </location>
</feature>
<keyword evidence="3" id="KW-1185">Reference proteome</keyword>
<dbReference type="PROSITE" id="PS51318">
    <property type="entry name" value="TAT"/>
    <property type="match status" value="1"/>
</dbReference>
<proteinExistence type="predicted"/>
<dbReference type="AlphaFoldDB" id="K1JU87"/>
<evidence type="ECO:0000313" key="2">
    <source>
        <dbReference type="EMBL" id="EKB31227.1"/>
    </source>
</evidence>
<evidence type="ECO:0000256" key="1">
    <source>
        <dbReference type="SAM" id="SignalP"/>
    </source>
</evidence>